<accession>A0A371JWV7</accession>
<comment type="caution">
    <text evidence="2">The sequence shown here is derived from an EMBL/GenBank/DDBJ whole genome shotgun (WGS) entry which is preliminary data.</text>
</comment>
<proteinExistence type="predicted"/>
<dbReference type="Gene3D" id="2.60.120.330">
    <property type="entry name" value="B-lactam Antibiotic, Isopenicillin N Synthase, Chain"/>
    <property type="match status" value="1"/>
</dbReference>
<dbReference type="Proteomes" id="UP000264492">
    <property type="component" value="Unassembled WGS sequence"/>
</dbReference>
<evidence type="ECO:0000313" key="2">
    <source>
        <dbReference type="EMBL" id="RDZ26143.1"/>
    </source>
</evidence>
<dbReference type="EMBL" id="QTSU01000004">
    <property type="protein sequence ID" value="RDZ26143.1"/>
    <property type="molecule type" value="Genomic_DNA"/>
</dbReference>
<dbReference type="InterPro" id="IPR027443">
    <property type="entry name" value="IPNS-like_sf"/>
</dbReference>
<dbReference type="SUPFAM" id="SSF51197">
    <property type="entry name" value="Clavaminate synthase-like"/>
    <property type="match status" value="1"/>
</dbReference>
<dbReference type="AlphaFoldDB" id="A0A371JWV7"/>
<dbReference type="RefSeq" id="WP_115861336.1">
    <property type="nucleotide sequence ID" value="NZ_QTSU01000004.1"/>
</dbReference>
<gene>
    <name evidence="2" type="ORF">DX914_17880</name>
</gene>
<reference evidence="2 3" key="1">
    <citation type="submission" date="2018-08" db="EMBL/GenBank/DDBJ databases">
        <title>Lysobacter sp. zong2l5, whole genome shotgun sequence.</title>
        <authorList>
            <person name="Zhang X."/>
            <person name="Feng G."/>
            <person name="Zhu H."/>
        </authorList>
    </citation>
    <scope>NUCLEOTIDE SEQUENCE [LARGE SCALE GENOMIC DNA]</scope>
    <source>
        <strain evidence="3">zong2l5</strain>
    </source>
</reference>
<organism evidence="2 3">
    <name type="scientific">Lysobacter silvisoli</name>
    <dbReference type="NCBI Taxonomy" id="2293254"/>
    <lineage>
        <taxon>Bacteria</taxon>
        <taxon>Pseudomonadati</taxon>
        <taxon>Pseudomonadota</taxon>
        <taxon>Gammaproteobacteria</taxon>
        <taxon>Lysobacterales</taxon>
        <taxon>Lysobacteraceae</taxon>
        <taxon>Lysobacter</taxon>
    </lineage>
</organism>
<dbReference type="OrthoDB" id="1441538at2"/>
<feature type="domain" description="Aspartyl/asparaginy/proline hydroxylase" evidence="1">
    <location>
        <begin position="68"/>
        <end position="167"/>
    </location>
</feature>
<dbReference type="Pfam" id="PF05118">
    <property type="entry name" value="Asp_Arg_Hydrox"/>
    <property type="match status" value="1"/>
</dbReference>
<evidence type="ECO:0000313" key="3">
    <source>
        <dbReference type="Proteomes" id="UP000264492"/>
    </source>
</evidence>
<evidence type="ECO:0000259" key="1">
    <source>
        <dbReference type="Pfam" id="PF05118"/>
    </source>
</evidence>
<protein>
    <submittedName>
        <fullName evidence="2">Zinc chelation protein SecC</fullName>
    </submittedName>
</protein>
<dbReference type="InterPro" id="IPR007803">
    <property type="entry name" value="Asp/Arg/Pro-Hydrxlase"/>
</dbReference>
<sequence length="329" mass="36508">MKLQVPFIQLPLAIDAARLAQEIAALGEGPWRPHPQGFAGNSMLPLVAVNGDPGNEAFSGRMQPTPELLACPYLTQVFASLGATVGRSRLMRLSGHAEVTRHADQGYYWAERVRVHIPVVTQPTVRFECGDAAINMAAGECWIFDTWRQHRVINDAVESRVHLVVDTVGGGDFWELVGRGRPHNAPRDGWPQRALAPRPGEVASFPCETVNVPTVMSPWELTAHFGLLFADVEPHPQLQPVRQASMRFARAWQGLWFEYGDRAEGHARYRETLQRFIDEVKGPSQTLRLKNELRWFNAMMTIVAKFAVGADAQSLGSSAEQQRAVGDNA</sequence>
<name>A0A371JWV7_9GAMM</name>
<keyword evidence="3" id="KW-1185">Reference proteome</keyword>